<accession>X6M1K3</accession>
<dbReference type="EMBL" id="ASPP01025766">
    <property type="protein sequence ID" value="ETO07764.1"/>
    <property type="molecule type" value="Genomic_DNA"/>
</dbReference>
<evidence type="ECO:0000313" key="2">
    <source>
        <dbReference type="Proteomes" id="UP000023152"/>
    </source>
</evidence>
<dbReference type="AlphaFoldDB" id="X6M1K3"/>
<proteinExistence type="predicted"/>
<feature type="non-terminal residue" evidence="1">
    <location>
        <position position="1"/>
    </location>
</feature>
<comment type="caution">
    <text evidence="1">The sequence shown here is derived from an EMBL/GenBank/DDBJ whole genome shotgun (WGS) entry which is preliminary data.</text>
</comment>
<dbReference type="Proteomes" id="UP000023152">
    <property type="component" value="Unassembled WGS sequence"/>
</dbReference>
<sequence length="144" mass="16877">PERFTCDTVPATYNDELIICGCSLKGCCYSYHKCKNKYKFICSYPSNIELFGYCVVKLGENIFLSFGDDQIKHHKLVIKYQSIWDYNNGNEINKSNNFNKCVHFKDNQNNYINIARNNYNYIGARAVIGEFIINKLFSKQYKFI</sequence>
<name>X6M1K3_RETFI</name>
<evidence type="ECO:0000313" key="1">
    <source>
        <dbReference type="EMBL" id="ETO07764.1"/>
    </source>
</evidence>
<protein>
    <submittedName>
        <fullName evidence="1">Uncharacterized protein</fullName>
    </submittedName>
</protein>
<gene>
    <name evidence="1" type="ORF">RFI_29626</name>
</gene>
<keyword evidence="2" id="KW-1185">Reference proteome</keyword>
<organism evidence="1 2">
    <name type="scientific">Reticulomyxa filosa</name>
    <dbReference type="NCBI Taxonomy" id="46433"/>
    <lineage>
        <taxon>Eukaryota</taxon>
        <taxon>Sar</taxon>
        <taxon>Rhizaria</taxon>
        <taxon>Retaria</taxon>
        <taxon>Foraminifera</taxon>
        <taxon>Monothalamids</taxon>
        <taxon>Reticulomyxidae</taxon>
        <taxon>Reticulomyxa</taxon>
    </lineage>
</organism>
<reference evidence="1 2" key="1">
    <citation type="journal article" date="2013" name="Curr. Biol.">
        <title>The Genome of the Foraminiferan Reticulomyxa filosa.</title>
        <authorList>
            <person name="Glockner G."/>
            <person name="Hulsmann N."/>
            <person name="Schleicher M."/>
            <person name="Noegel A.A."/>
            <person name="Eichinger L."/>
            <person name="Gallinger C."/>
            <person name="Pawlowski J."/>
            <person name="Sierra R."/>
            <person name="Euteneuer U."/>
            <person name="Pillet L."/>
            <person name="Moustafa A."/>
            <person name="Platzer M."/>
            <person name="Groth M."/>
            <person name="Szafranski K."/>
            <person name="Schliwa M."/>
        </authorList>
    </citation>
    <scope>NUCLEOTIDE SEQUENCE [LARGE SCALE GENOMIC DNA]</scope>
</reference>